<evidence type="ECO:0000313" key="1">
    <source>
        <dbReference type="EMBL" id="KFN49110.1"/>
    </source>
</evidence>
<evidence type="ECO:0000313" key="2">
    <source>
        <dbReference type="Proteomes" id="UP000029391"/>
    </source>
</evidence>
<proteinExistence type="predicted"/>
<dbReference type="EMBL" id="AWXU01000041">
    <property type="protein sequence ID" value="KFN49110.1"/>
    <property type="molecule type" value="Genomic_DNA"/>
</dbReference>
<gene>
    <name evidence="1" type="ORF">P873_12520</name>
</gene>
<dbReference type="AlphaFoldDB" id="A0A091BXN3"/>
<name>A0A091BXN3_9GAMM</name>
<dbReference type="Proteomes" id="UP000029391">
    <property type="component" value="Unassembled WGS sequence"/>
</dbReference>
<reference evidence="1 2" key="1">
    <citation type="submission" date="2013-09" db="EMBL/GenBank/DDBJ databases">
        <title>Genome sequencing of Arenimonas composti.</title>
        <authorList>
            <person name="Chen F."/>
            <person name="Wang G."/>
        </authorList>
    </citation>
    <scope>NUCLEOTIDE SEQUENCE [LARGE SCALE GENOMIC DNA]</scope>
    <source>
        <strain evidence="1 2">TR7-09</strain>
    </source>
</reference>
<keyword evidence="2" id="KW-1185">Reference proteome</keyword>
<organism evidence="1 2">
    <name type="scientific">Arenimonas composti TR7-09 = DSM 18010</name>
    <dbReference type="NCBI Taxonomy" id="1121013"/>
    <lineage>
        <taxon>Bacteria</taxon>
        <taxon>Pseudomonadati</taxon>
        <taxon>Pseudomonadota</taxon>
        <taxon>Gammaproteobacteria</taxon>
        <taxon>Lysobacterales</taxon>
        <taxon>Lysobacteraceae</taxon>
        <taxon>Arenimonas</taxon>
    </lineage>
</organism>
<dbReference type="eggNOG" id="ENOG50301IX">
    <property type="taxonomic scope" value="Bacteria"/>
</dbReference>
<dbReference type="STRING" id="1121013.GCA_000426365_00894"/>
<comment type="caution">
    <text evidence="1">The sequence shown here is derived from an EMBL/GenBank/DDBJ whole genome shotgun (WGS) entry which is preliminary data.</text>
</comment>
<protein>
    <submittedName>
        <fullName evidence="1">Uncharacterized protein</fullName>
    </submittedName>
</protein>
<accession>A0A091BXN3</accession>
<sequence>MAGCGGGGSDAGGGSPAEAAAKVCEEHAVAQLDGKLHEMDVAALAASMRDAEEGTKFLTAPIVIEPGLASETKQVVECTVRFNDGQAAPEIIRFVFNW</sequence>